<gene>
    <name evidence="1" type="ORF">RD792_001326</name>
</gene>
<dbReference type="EMBL" id="JAYDYQ010001087">
    <property type="protein sequence ID" value="KAK4490638.1"/>
    <property type="molecule type" value="Genomic_DNA"/>
</dbReference>
<reference evidence="1 2" key="1">
    <citation type="journal article" date="2023" name="bioRxiv">
        <title>Genome report: Whole genome sequence and annotation of Penstemon davidsonii.</title>
        <authorList>
            <person name="Ostevik K.L."/>
            <person name="Alabady M."/>
            <person name="Zhang M."/>
            <person name="Rausher M.D."/>
        </authorList>
    </citation>
    <scope>NUCLEOTIDE SEQUENCE [LARGE SCALE GENOMIC DNA]</scope>
    <source>
        <strain evidence="1">DNT005</strain>
        <tissue evidence="1">Whole leaf</tissue>
    </source>
</reference>
<name>A0ABR0DN35_9LAMI</name>
<evidence type="ECO:0000313" key="2">
    <source>
        <dbReference type="Proteomes" id="UP001291926"/>
    </source>
</evidence>
<keyword evidence="2" id="KW-1185">Reference proteome</keyword>
<protein>
    <submittedName>
        <fullName evidence="1">Uncharacterized protein</fullName>
    </submittedName>
</protein>
<dbReference type="Proteomes" id="UP001291926">
    <property type="component" value="Unassembled WGS sequence"/>
</dbReference>
<organism evidence="1 2">
    <name type="scientific">Penstemon davidsonii</name>
    <dbReference type="NCBI Taxonomy" id="160366"/>
    <lineage>
        <taxon>Eukaryota</taxon>
        <taxon>Viridiplantae</taxon>
        <taxon>Streptophyta</taxon>
        <taxon>Embryophyta</taxon>
        <taxon>Tracheophyta</taxon>
        <taxon>Spermatophyta</taxon>
        <taxon>Magnoliopsida</taxon>
        <taxon>eudicotyledons</taxon>
        <taxon>Gunneridae</taxon>
        <taxon>Pentapetalae</taxon>
        <taxon>asterids</taxon>
        <taxon>lamiids</taxon>
        <taxon>Lamiales</taxon>
        <taxon>Plantaginaceae</taxon>
        <taxon>Cheloneae</taxon>
        <taxon>Penstemon</taxon>
    </lineage>
</organism>
<comment type="caution">
    <text evidence="1">The sequence shown here is derived from an EMBL/GenBank/DDBJ whole genome shotgun (WGS) entry which is preliminary data.</text>
</comment>
<accession>A0ABR0DN35</accession>
<evidence type="ECO:0000313" key="1">
    <source>
        <dbReference type="EMBL" id="KAK4490638.1"/>
    </source>
</evidence>
<proteinExistence type="predicted"/>
<sequence>MLPQLKLPMLLLENSVMSHLLFLSMNLVIYLVSTGNSGSMAGPHAMQTRSVPRQMPMVGMQRMQPPGIPTYNLASQAGMGGVNPGGIPMQRGAAQAHQQQQVYMMRRKDPGMGMSGYPPQQKRRF</sequence>